<comment type="caution">
    <text evidence="2">The sequence shown here is derived from an EMBL/GenBank/DDBJ whole genome shotgun (WGS) entry which is preliminary data.</text>
</comment>
<protein>
    <submittedName>
        <fullName evidence="2">Uncharacterized protein</fullName>
    </submittedName>
</protein>
<dbReference type="EMBL" id="JBEUWX010000002">
    <property type="protein sequence ID" value="MFA9949632.1"/>
    <property type="molecule type" value="Genomic_DNA"/>
</dbReference>
<keyword evidence="1" id="KW-0472">Membrane</keyword>
<sequence length="50" mass="5577">MDADPPARPSALSPDRRLPYSAIRTSAAMRLVWCAGALLMLWLCVFWALD</sequence>
<keyword evidence="3" id="KW-1185">Reference proteome</keyword>
<evidence type="ECO:0000313" key="3">
    <source>
        <dbReference type="Proteomes" id="UP001574673"/>
    </source>
</evidence>
<dbReference type="RefSeq" id="WP_418890744.1">
    <property type="nucleotide sequence ID" value="NZ_JBEUWX010000002.1"/>
</dbReference>
<dbReference type="Proteomes" id="UP001574673">
    <property type="component" value="Unassembled WGS sequence"/>
</dbReference>
<reference evidence="3" key="1">
    <citation type="submission" date="2024-06" db="EMBL/GenBank/DDBJ databases">
        <title>Radixoralia hellwigii gen. nov., sp nov., isolated from a root canal in the human oral cavity.</title>
        <authorList>
            <person name="Bartsch S."/>
            <person name="Wittmer A."/>
            <person name="Schulz A.-K."/>
            <person name="Neumann-Schaal M."/>
            <person name="Wolf J."/>
            <person name="Gronow S."/>
            <person name="Tennert C."/>
            <person name="Haecker G."/>
            <person name="Cieplik F."/>
            <person name="Al-Ahmad A."/>
        </authorList>
    </citation>
    <scope>NUCLEOTIDE SEQUENCE [LARGE SCALE GENOMIC DNA]</scope>
    <source>
        <strain evidence="3">Wk13</strain>
    </source>
</reference>
<keyword evidence="1" id="KW-1133">Transmembrane helix</keyword>
<proteinExistence type="predicted"/>
<evidence type="ECO:0000256" key="1">
    <source>
        <dbReference type="SAM" id="Phobius"/>
    </source>
</evidence>
<name>A0ABV4UDK0_9RHOO</name>
<gene>
    <name evidence="2" type="ORF">ABCS64_04695</name>
</gene>
<accession>A0ABV4UDK0</accession>
<organism evidence="2 3">
    <name type="scientific">Dentiradicibacter hellwigii</name>
    <dbReference type="NCBI Taxonomy" id="3149053"/>
    <lineage>
        <taxon>Bacteria</taxon>
        <taxon>Pseudomonadati</taxon>
        <taxon>Pseudomonadota</taxon>
        <taxon>Betaproteobacteria</taxon>
        <taxon>Rhodocyclales</taxon>
        <taxon>Rhodocyclaceae</taxon>
        <taxon>Dentiradicibacter</taxon>
    </lineage>
</organism>
<evidence type="ECO:0000313" key="2">
    <source>
        <dbReference type="EMBL" id="MFA9949632.1"/>
    </source>
</evidence>
<keyword evidence="1" id="KW-0812">Transmembrane</keyword>
<feature type="transmembrane region" description="Helical" evidence="1">
    <location>
        <begin position="27"/>
        <end position="49"/>
    </location>
</feature>